<protein>
    <recommendedName>
        <fullName evidence="2">Prenyltransferase alpha-alpha toroid domain-containing protein</fullName>
    </recommendedName>
</protein>
<dbReference type="CDD" id="cd00688">
    <property type="entry name" value="ISOPREN_C2_like"/>
    <property type="match status" value="1"/>
</dbReference>
<accession>A0A0X1T0X9</accession>
<reference evidence="3 4" key="1">
    <citation type="submission" date="2016-01" db="EMBL/GenBank/DDBJ databases">
        <authorList>
            <person name="McClelland M."/>
            <person name="Jain A."/>
            <person name="Saraogi P."/>
            <person name="Mendelson R."/>
            <person name="Westerman R."/>
            <person name="SanMiguel P."/>
            <person name="Csonka L."/>
        </authorList>
    </citation>
    <scope>NUCLEOTIDE SEQUENCE [LARGE SCALE GENOMIC DNA]</scope>
    <source>
        <strain evidence="3 4">NCPPB 2472</strain>
    </source>
</reference>
<evidence type="ECO:0000256" key="1">
    <source>
        <dbReference type="ARBA" id="ARBA00022737"/>
    </source>
</evidence>
<gene>
    <name evidence="3" type="ORF">AWM79_10580</name>
</gene>
<keyword evidence="4" id="KW-1185">Reference proteome</keyword>
<dbReference type="Gene3D" id="1.50.10.20">
    <property type="match status" value="2"/>
</dbReference>
<dbReference type="UniPathway" id="UPA00337"/>
<organism evidence="3 4">
    <name type="scientific">Pseudomonas agarici</name>
    <dbReference type="NCBI Taxonomy" id="46677"/>
    <lineage>
        <taxon>Bacteria</taxon>
        <taxon>Pseudomonadati</taxon>
        <taxon>Pseudomonadota</taxon>
        <taxon>Gammaproteobacteria</taxon>
        <taxon>Pseudomonadales</taxon>
        <taxon>Pseudomonadaceae</taxon>
        <taxon>Pseudomonas</taxon>
    </lineage>
</organism>
<name>A0A0X1T0X9_PSEAA</name>
<dbReference type="GO" id="GO:0003824">
    <property type="term" value="F:catalytic activity"/>
    <property type="evidence" value="ECO:0007669"/>
    <property type="project" value="InterPro"/>
</dbReference>
<dbReference type="InterPro" id="IPR001330">
    <property type="entry name" value="Prenyltrans"/>
</dbReference>
<dbReference type="Pfam" id="PF00432">
    <property type="entry name" value="Prenyltrans"/>
    <property type="match status" value="1"/>
</dbReference>
<evidence type="ECO:0000313" key="3">
    <source>
        <dbReference type="EMBL" id="AMB85720.1"/>
    </source>
</evidence>
<dbReference type="InterPro" id="IPR008930">
    <property type="entry name" value="Terpenoid_cyclase/PrenylTrfase"/>
</dbReference>
<dbReference type="AlphaFoldDB" id="A0A0X1T0X9"/>
<evidence type="ECO:0000313" key="4">
    <source>
        <dbReference type="Proteomes" id="UP000063229"/>
    </source>
</evidence>
<dbReference type="EMBL" id="CP014135">
    <property type="protein sequence ID" value="AMB85720.1"/>
    <property type="molecule type" value="Genomic_DNA"/>
</dbReference>
<proteinExistence type="predicted"/>
<dbReference type="Proteomes" id="UP000063229">
    <property type="component" value="Chromosome"/>
</dbReference>
<dbReference type="SUPFAM" id="SSF48239">
    <property type="entry name" value="Terpenoid cyclases/Protein prenyltransferases"/>
    <property type="match status" value="2"/>
</dbReference>
<keyword evidence="1" id="KW-0677">Repeat</keyword>
<sequence>MSVAKGSLISSIDRCIRQVSDHLQTGIDDRGAVNQRCRSRILESVLMLHLLRQTKRYPAAQDRLLSFLRERHRAVGNNQLDNLLLDAFLSATPSRVEEFVALAPEHLATPRKRWMLSTCLALSGACSYLPDADIGAIHYENQVSWVGMMLCAIKIVNACARQRQALLEPRDCQFLIDQLEHGSQRELWEGNLLAHLWAILALHALEPAHPLIDNGLIIILDNHNPDGGLPFISHMTVYLTAFAGIALKNADGPSSRLGQMADYLAKQQTPNGGWSYSEGVRQTDVDCTCCVIDYLFSIAPQRHARTIKHGLAYLSAMANPDGGFPTYRRQQPSEVTMTANALIAFTPHWQAHADVLVAALGFLLHAQAPGDAFERSWSLSETFAISRVVSALKQAPNACTHTLHGAIDAVYEKATRYLLAARNPDGGWGHTPGKSSDVISCAHGLCAAALLNHDGLMEGGWHYLQTRQLADGGFISIPDQAGPRPFAYDFPILANIFALNALAELRRSRIASIKSSF</sequence>
<dbReference type="KEGG" id="pagb:AWM79_10580"/>
<dbReference type="RefSeq" id="WP_060782783.1">
    <property type="nucleotide sequence ID" value="NZ_CP014135.1"/>
</dbReference>
<evidence type="ECO:0000259" key="2">
    <source>
        <dbReference type="Pfam" id="PF00432"/>
    </source>
</evidence>
<feature type="domain" description="Prenyltransferase alpha-alpha toroid" evidence="2">
    <location>
        <begin position="260"/>
        <end position="474"/>
    </location>
</feature>
<dbReference type="STRING" id="46677.AWM79_10580"/>